<reference evidence="4 5" key="1">
    <citation type="submission" date="2020-02" db="EMBL/GenBank/DDBJ databases">
        <title>Relaxed selection underlies rapid genomic changes in the transitions from sociality to social parasitism in ants.</title>
        <authorList>
            <person name="Bi X."/>
        </authorList>
    </citation>
    <scope>NUCLEOTIDE SEQUENCE [LARGE SCALE GENOMIC DNA]</scope>
    <source>
        <strain evidence="4">BGI-DK2014b</strain>
        <tissue evidence="4">Whole body</tissue>
    </source>
</reference>
<dbReference type="PANTHER" id="PTHR47061">
    <property type="entry name" value="LYR MOTIF-CONTAINING PROTEIN 9"/>
    <property type="match status" value="1"/>
</dbReference>
<dbReference type="InterPro" id="IPR045291">
    <property type="entry name" value="Complex1_LYR_LYRM9"/>
</dbReference>
<feature type="domain" description="Complex 1 LYR protein" evidence="3">
    <location>
        <begin position="35"/>
        <end position="84"/>
    </location>
</feature>
<organism evidence="4 5">
    <name type="scientific">Acromyrmex heyeri</name>
    <dbReference type="NCBI Taxonomy" id="230685"/>
    <lineage>
        <taxon>Eukaryota</taxon>
        <taxon>Metazoa</taxon>
        <taxon>Ecdysozoa</taxon>
        <taxon>Arthropoda</taxon>
        <taxon>Hexapoda</taxon>
        <taxon>Insecta</taxon>
        <taxon>Pterygota</taxon>
        <taxon>Neoptera</taxon>
        <taxon>Endopterygota</taxon>
        <taxon>Hymenoptera</taxon>
        <taxon>Apocrita</taxon>
        <taxon>Aculeata</taxon>
        <taxon>Formicoidea</taxon>
        <taxon>Formicidae</taxon>
        <taxon>Myrmicinae</taxon>
        <taxon>Acromyrmex</taxon>
    </lineage>
</organism>
<dbReference type="PANTHER" id="PTHR47061:SF1">
    <property type="entry name" value="LYR MOTIF-CONTAINING PROTEIN 9"/>
    <property type="match status" value="1"/>
</dbReference>
<evidence type="ECO:0000259" key="3">
    <source>
        <dbReference type="Pfam" id="PF05347"/>
    </source>
</evidence>
<evidence type="ECO:0000256" key="1">
    <source>
        <dbReference type="ARBA" id="ARBA00025757"/>
    </source>
</evidence>
<dbReference type="Proteomes" id="UP000670152">
    <property type="component" value="Unassembled WGS sequence"/>
</dbReference>
<dbReference type="InterPro" id="IPR052151">
    <property type="entry name" value="Complex_I_LYR"/>
</dbReference>
<name>A0A836JPU4_9HYME</name>
<keyword evidence="5" id="KW-1185">Reference proteome</keyword>
<feature type="non-terminal residue" evidence="4">
    <location>
        <position position="103"/>
    </location>
</feature>
<dbReference type="AlphaFoldDB" id="A0A836JPU4"/>
<accession>A0A836JPU4</accession>
<evidence type="ECO:0000313" key="5">
    <source>
        <dbReference type="Proteomes" id="UP000670152"/>
    </source>
</evidence>
<sequence length="103" mass="12127">MGRREKLTTPRVPHDSRETMANRVIDSATINTSKQLYKYLLRECEKLPKHTQQFYKHSVKQSFKQHVSESDEERIQQIMEKALLDAKWVIQKYNQPGGTPTPK</sequence>
<proteinExistence type="inferred from homology"/>
<feature type="non-terminal residue" evidence="4">
    <location>
        <position position="1"/>
    </location>
</feature>
<dbReference type="Pfam" id="PF05347">
    <property type="entry name" value="Complex1_LYR"/>
    <property type="match status" value="1"/>
</dbReference>
<gene>
    <name evidence="4" type="primary">Lyrm9</name>
    <name evidence="4" type="ORF">G6Z77_0011010</name>
</gene>
<evidence type="ECO:0000256" key="2">
    <source>
        <dbReference type="ARBA" id="ARBA00026234"/>
    </source>
</evidence>
<dbReference type="CDD" id="cd20269">
    <property type="entry name" value="Complex1_LYR_LYRM9"/>
    <property type="match status" value="1"/>
</dbReference>
<evidence type="ECO:0000313" key="4">
    <source>
        <dbReference type="EMBL" id="KAG5320298.1"/>
    </source>
</evidence>
<comment type="similarity">
    <text evidence="1">Belongs to the complex I LYR family. LYRM9 subfamily.</text>
</comment>
<dbReference type="InterPro" id="IPR008011">
    <property type="entry name" value="Complex1_LYR_dom"/>
</dbReference>
<dbReference type="OrthoDB" id="190541at2759"/>
<comment type="caution">
    <text evidence="4">The sequence shown here is derived from an EMBL/GenBank/DDBJ whole genome shotgun (WGS) entry which is preliminary data.</text>
</comment>
<dbReference type="EMBL" id="JAANIB010010141">
    <property type="protein sequence ID" value="KAG5320298.1"/>
    <property type="molecule type" value="Genomic_DNA"/>
</dbReference>
<protein>
    <recommendedName>
        <fullName evidence="2">LYR motif-containing protein 9</fullName>
    </recommendedName>
</protein>